<gene>
    <name evidence="3" type="ORF">C3Y92_18720</name>
</gene>
<accession>A0A4P6HUJ3</accession>
<organism evidence="3 4">
    <name type="scientific">Solidesulfovibrio carbinolicus</name>
    <dbReference type="NCBI Taxonomy" id="296842"/>
    <lineage>
        <taxon>Bacteria</taxon>
        <taxon>Pseudomonadati</taxon>
        <taxon>Thermodesulfobacteriota</taxon>
        <taxon>Desulfovibrionia</taxon>
        <taxon>Desulfovibrionales</taxon>
        <taxon>Desulfovibrionaceae</taxon>
        <taxon>Solidesulfovibrio</taxon>
    </lineage>
</organism>
<evidence type="ECO:0000313" key="3">
    <source>
        <dbReference type="EMBL" id="QAZ69158.1"/>
    </source>
</evidence>
<dbReference type="SUPFAM" id="SSF53756">
    <property type="entry name" value="UDP-Glycosyltransferase/glycogen phosphorylase"/>
    <property type="match status" value="1"/>
</dbReference>
<dbReference type="Gene3D" id="3.40.50.2000">
    <property type="entry name" value="Glycogen Phosphorylase B"/>
    <property type="match status" value="2"/>
</dbReference>
<dbReference type="OrthoDB" id="9801609at2"/>
<dbReference type="InterPro" id="IPR001296">
    <property type="entry name" value="Glyco_trans_1"/>
</dbReference>
<sequence length="374" mass="40937">MSPRPLVLHDAFAFPGGGELVAVTLARAFEADMLTGRFDPAAFPDGYFAGRAPVSLEARARHPLAARLSLTLAMSLAFEGMPPVDTPLALHSGSLTLLGHGRIHGPQLLYCHTPPRILYDHRDFYLARQPAFRRPLWRLLAGRYRRRYEAAVRAMDAVVANSETVRRRIRDFLGLDAVVIHPPVDTAAYQYIRQEPFYLSTARVDVLKRVDRVVAAFAAMPDKKLVVVSGGSELDRVRAMARGCPNIDIRGWTEAAELRRLIGTAIATIYIPRDEDFGISPVESMAAGKPVIGVREGGLTETVVDGETGILLPPDPTPEDVAQAVRALGPAEALAMREACQRRAAAFDTTVFVDNMRKLARDVMAGHSDNGLKK</sequence>
<feature type="domain" description="Glycosyltransferase subfamily 4-like N-terminal" evidence="2">
    <location>
        <begin position="16"/>
        <end position="187"/>
    </location>
</feature>
<dbReference type="Proteomes" id="UP000293296">
    <property type="component" value="Chromosome"/>
</dbReference>
<evidence type="ECO:0000259" key="2">
    <source>
        <dbReference type="Pfam" id="PF13439"/>
    </source>
</evidence>
<dbReference type="PANTHER" id="PTHR45947">
    <property type="entry name" value="SULFOQUINOVOSYL TRANSFERASE SQD2"/>
    <property type="match status" value="1"/>
</dbReference>
<dbReference type="EMBL" id="CP026538">
    <property type="protein sequence ID" value="QAZ69158.1"/>
    <property type="molecule type" value="Genomic_DNA"/>
</dbReference>
<keyword evidence="3" id="KW-0808">Transferase</keyword>
<evidence type="ECO:0000259" key="1">
    <source>
        <dbReference type="Pfam" id="PF00534"/>
    </source>
</evidence>
<evidence type="ECO:0000313" key="4">
    <source>
        <dbReference type="Proteomes" id="UP000293296"/>
    </source>
</evidence>
<feature type="domain" description="Glycosyl transferase family 1" evidence="1">
    <location>
        <begin position="194"/>
        <end position="332"/>
    </location>
</feature>
<dbReference type="GO" id="GO:0016757">
    <property type="term" value="F:glycosyltransferase activity"/>
    <property type="evidence" value="ECO:0007669"/>
    <property type="project" value="InterPro"/>
</dbReference>
<name>A0A4P6HUJ3_9BACT</name>
<dbReference type="InterPro" id="IPR028098">
    <property type="entry name" value="Glyco_trans_4-like_N"/>
</dbReference>
<dbReference type="KEGG" id="dcb:C3Y92_18720"/>
<protein>
    <submittedName>
        <fullName evidence="3">Glycosyl transferase</fullName>
    </submittedName>
</protein>
<dbReference type="Pfam" id="PF00534">
    <property type="entry name" value="Glycos_transf_1"/>
    <property type="match status" value="1"/>
</dbReference>
<dbReference type="InterPro" id="IPR050194">
    <property type="entry name" value="Glycosyltransferase_grp1"/>
</dbReference>
<reference evidence="3 4" key="1">
    <citation type="submission" date="2018-02" db="EMBL/GenBank/DDBJ databases">
        <title>Genome sequence of Desulfovibrio carbinolicus DSM 3852.</title>
        <authorList>
            <person name="Wilbanks E."/>
            <person name="Skennerton C.T."/>
            <person name="Orphan V.J."/>
        </authorList>
    </citation>
    <scope>NUCLEOTIDE SEQUENCE [LARGE SCALE GENOMIC DNA]</scope>
    <source>
        <strain evidence="3 4">DSM 3852</strain>
    </source>
</reference>
<keyword evidence="4" id="KW-1185">Reference proteome</keyword>
<dbReference type="AlphaFoldDB" id="A0A4P6HUJ3"/>
<proteinExistence type="predicted"/>
<dbReference type="PANTHER" id="PTHR45947:SF3">
    <property type="entry name" value="SULFOQUINOVOSYL TRANSFERASE SQD2"/>
    <property type="match status" value="1"/>
</dbReference>
<dbReference type="Pfam" id="PF13439">
    <property type="entry name" value="Glyco_transf_4"/>
    <property type="match status" value="1"/>
</dbReference>
<dbReference type="RefSeq" id="WP_129355286.1">
    <property type="nucleotide sequence ID" value="NZ_CP026538.1"/>
</dbReference>